<evidence type="ECO:0008006" key="4">
    <source>
        <dbReference type="Google" id="ProtNLM"/>
    </source>
</evidence>
<evidence type="ECO:0000313" key="2">
    <source>
        <dbReference type="EMBL" id="MXQ73369.1"/>
    </source>
</evidence>
<proteinExistence type="predicted"/>
<organism evidence="2 3">
    <name type="scientific">Copranaerobaculum intestinale</name>
    <dbReference type="NCBI Taxonomy" id="2692629"/>
    <lineage>
        <taxon>Bacteria</taxon>
        <taxon>Bacillati</taxon>
        <taxon>Bacillota</taxon>
        <taxon>Erysipelotrichia</taxon>
        <taxon>Erysipelotrichales</taxon>
        <taxon>Erysipelotrichaceae</taxon>
        <taxon>Copranaerobaculum</taxon>
    </lineage>
</organism>
<dbReference type="Proteomes" id="UP000434036">
    <property type="component" value="Unassembled WGS sequence"/>
</dbReference>
<dbReference type="RefSeq" id="WP_160624827.1">
    <property type="nucleotide sequence ID" value="NZ_WUUQ01000002.1"/>
</dbReference>
<evidence type="ECO:0000256" key="1">
    <source>
        <dbReference type="SAM" id="Phobius"/>
    </source>
</evidence>
<comment type="caution">
    <text evidence="2">The sequence shown here is derived from an EMBL/GenBank/DDBJ whole genome shotgun (WGS) entry which is preliminary data.</text>
</comment>
<protein>
    <recommendedName>
        <fullName evidence="4">TadE-like protein</fullName>
    </recommendedName>
</protein>
<name>A0A6N8U9V9_9FIRM</name>
<dbReference type="EMBL" id="WUUQ01000002">
    <property type="protein sequence ID" value="MXQ73369.1"/>
    <property type="molecule type" value="Genomic_DNA"/>
</dbReference>
<keyword evidence="1" id="KW-0812">Transmembrane</keyword>
<dbReference type="AlphaFoldDB" id="A0A6N8U9V9"/>
<keyword evidence="1" id="KW-1133">Transmembrane helix</keyword>
<accession>A0A6N8U9V9</accession>
<feature type="transmembrane region" description="Helical" evidence="1">
    <location>
        <begin position="6"/>
        <end position="25"/>
    </location>
</feature>
<sequence>MKGAFELSLILIFTFPAIILGINFVEILMSYNQARYLQDYAISTIEHQNRLDQHVQELIDDQTEKYPSLKLSIHNEEERYLVKVTFPIKIALVGYEETGSIQTLTQIIR</sequence>
<reference evidence="2 3" key="1">
    <citation type="submission" date="2019-12" db="EMBL/GenBank/DDBJ databases">
        <authorList>
            <person name="Yang R."/>
        </authorList>
    </citation>
    <scope>NUCLEOTIDE SEQUENCE [LARGE SCALE GENOMIC DNA]</scope>
    <source>
        <strain evidence="2 3">DONG20-135</strain>
    </source>
</reference>
<keyword evidence="1" id="KW-0472">Membrane</keyword>
<keyword evidence="3" id="KW-1185">Reference proteome</keyword>
<gene>
    <name evidence="2" type="ORF">GSF08_05430</name>
</gene>
<evidence type="ECO:0000313" key="3">
    <source>
        <dbReference type="Proteomes" id="UP000434036"/>
    </source>
</evidence>
<reference evidence="2 3" key="2">
    <citation type="submission" date="2020-01" db="EMBL/GenBank/DDBJ databases">
        <title>Clostridiaceae sp. nov. isolated from the gut of human by culturomics.</title>
        <authorList>
            <person name="Chang Y."/>
        </authorList>
    </citation>
    <scope>NUCLEOTIDE SEQUENCE [LARGE SCALE GENOMIC DNA]</scope>
    <source>
        <strain evidence="2 3">DONG20-135</strain>
    </source>
</reference>